<dbReference type="InterPro" id="IPR000792">
    <property type="entry name" value="Tscrpt_reg_LuxR_C"/>
</dbReference>
<dbReference type="PRINTS" id="PR00038">
    <property type="entry name" value="HTHLUXR"/>
</dbReference>
<dbReference type="GO" id="GO:0003677">
    <property type="term" value="F:DNA binding"/>
    <property type="evidence" value="ECO:0007669"/>
    <property type="project" value="UniProtKB-KW"/>
</dbReference>
<keyword evidence="3" id="KW-0804">Transcription</keyword>
<dbReference type="Gene3D" id="1.10.10.10">
    <property type="entry name" value="Winged helix-like DNA-binding domain superfamily/Winged helix DNA-binding domain"/>
    <property type="match status" value="1"/>
</dbReference>
<dbReference type="PANTHER" id="PTHR44688">
    <property type="entry name" value="DNA-BINDING TRANSCRIPTIONAL ACTIVATOR DEVR_DOSR"/>
    <property type="match status" value="1"/>
</dbReference>
<comment type="caution">
    <text evidence="5">The sequence shown here is derived from an EMBL/GenBank/DDBJ whole genome shotgun (WGS) entry which is preliminary data.</text>
</comment>
<dbReference type="Proteomes" id="UP000332515">
    <property type="component" value="Unassembled WGS sequence"/>
</dbReference>
<dbReference type="InterPro" id="IPR036388">
    <property type="entry name" value="WH-like_DNA-bd_sf"/>
</dbReference>
<evidence type="ECO:0000256" key="1">
    <source>
        <dbReference type="ARBA" id="ARBA00023015"/>
    </source>
</evidence>
<dbReference type="AlphaFoldDB" id="A0A6A7Y1A4"/>
<dbReference type="SMART" id="SM00421">
    <property type="entry name" value="HTH_LUXR"/>
    <property type="match status" value="1"/>
</dbReference>
<dbReference type="CDD" id="cd06170">
    <property type="entry name" value="LuxR_C_like"/>
    <property type="match status" value="1"/>
</dbReference>
<feature type="domain" description="HTH luxR-type" evidence="4">
    <location>
        <begin position="292"/>
        <end position="357"/>
    </location>
</feature>
<name>A0A6A7Y1A4_9HYPH</name>
<protein>
    <submittedName>
        <fullName evidence="5">Helix-turn-helix transcriptional regulator</fullName>
    </submittedName>
</protein>
<accession>A0A6A7Y1A4</accession>
<dbReference type="PANTHER" id="PTHR44688:SF16">
    <property type="entry name" value="DNA-BINDING TRANSCRIPTIONAL ACTIVATOR DEVR_DOSR"/>
    <property type="match status" value="1"/>
</dbReference>
<evidence type="ECO:0000313" key="6">
    <source>
        <dbReference type="Proteomes" id="UP000332515"/>
    </source>
</evidence>
<dbReference type="SUPFAM" id="SSF46894">
    <property type="entry name" value="C-terminal effector domain of the bipartite response regulators"/>
    <property type="match status" value="1"/>
</dbReference>
<organism evidence="5 6">
    <name type="scientific">Segnochrobactrum spirostomi</name>
    <dbReference type="NCBI Taxonomy" id="2608987"/>
    <lineage>
        <taxon>Bacteria</taxon>
        <taxon>Pseudomonadati</taxon>
        <taxon>Pseudomonadota</taxon>
        <taxon>Alphaproteobacteria</taxon>
        <taxon>Hyphomicrobiales</taxon>
        <taxon>Segnochrobactraceae</taxon>
        <taxon>Segnochrobactrum</taxon>
    </lineage>
</organism>
<keyword evidence="1" id="KW-0805">Transcription regulation</keyword>
<evidence type="ECO:0000313" key="5">
    <source>
        <dbReference type="EMBL" id="MQT12840.1"/>
    </source>
</evidence>
<evidence type="ECO:0000259" key="4">
    <source>
        <dbReference type="PROSITE" id="PS50043"/>
    </source>
</evidence>
<dbReference type="EMBL" id="VWNA01000001">
    <property type="protein sequence ID" value="MQT12840.1"/>
    <property type="molecule type" value="Genomic_DNA"/>
</dbReference>
<gene>
    <name evidence="5" type="ORF">F0357_09310</name>
</gene>
<evidence type="ECO:0000256" key="2">
    <source>
        <dbReference type="ARBA" id="ARBA00023125"/>
    </source>
</evidence>
<dbReference type="GO" id="GO:0006355">
    <property type="term" value="P:regulation of DNA-templated transcription"/>
    <property type="evidence" value="ECO:0007669"/>
    <property type="project" value="InterPro"/>
</dbReference>
<dbReference type="RefSeq" id="WP_153480126.1">
    <property type="nucleotide sequence ID" value="NZ_VWNA01000001.1"/>
</dbReference>
<sequence>MDDSFGHDLIDLIYESGAVPRLWPETLAALAREADAAGAILLTYRGGRASWLCSPGFHAAIEAHLSTHWALPAVRPKRLLAATHAGFLRDEDLFSPEEMATEPLFRDHLWPHGFGCGLATAVDMPTGDILILHVERPLARGPFEPEVVARLDALRPHLARAALLAARLGLEHAGATAEALALIGLPAAVLGETGRLLRSNAPLKPLTASLLRDGGDRLRILDRAADDMLAHALAAPGHHAARSIPLPRTERRPPTVLHLIPLRRTGRDVFEDGSWILVATVAEARPGPETSLLSALFDLTPAEARVARLLTEGMTTEQAAARLGLSRETVRTHIKAALAKLGVGRQADLVRLLHGLTLGGVAPERDPTAS</sequence>
<evidence type="ECO:0000256" key="3">
    <source>
        <dbReference type="ARBA" id="ARBA00023163"/>
    </source>
</evidence>
<keyword evidence="6" id="KW-1185">Reference proteome</keyword>
<dbReference type="Pfam" id="PF00196">
    <property type="entry name" value="GerE"/>
    <property type="match status" value="1"/>
</dbReference>
<dbReference type="InterPro" id="IPR016032">
    <property type="entry name" value="Sig_transdc_resp-reg_C-effctor"/>
</dbReference>
<dbReference type="PROSITE" id="PS50043">
    <property type="entry name" value="HTH_LUXR_2"/>
    <property type="match status" value="1"/>
</dbReference>
<keyword evidence="2" id="KW-0238">DNA-binding</keyword>
<proteinExistence type="predicted"/>
<reference evidence="5 6" key="1">
    <citation type="submission" date="2019-09" db="EMBL/GenBank/DDBJ databases">
        <title>Segnochrobactrum spirostomi gen. nov., sp. nov., isolated from the ciliate Spirostomum cf. yagiui and description of a novel family, Segnochrobactraceae fam. nov. within the order Rhizobiales of the class Alphaproteobacteria.</title>
        <authorList>
            <person name="Akter S."/>
            <person name="Shazib S.U.A."/>
            <person name="Shin M.K."/>
        </authorList>
    </citation>
    <scope>NUCLEOTIDE SEQUENCE [LARGE SCALE GENOMIC DNA]</scope>
    <source>
        <strain evidence="5 6">Sp-1</strain>
    </source>
</reference>